<dbReference type="Proteomes" id="UP001239215">
    <property type="component" value="Unassembled WGS sequence"/>
</dbReference>
<protein>
    <submittedName>
        <fullName evidence="1">Uncharacterized protein YukE</fullName>
    </submittedName>
</protein>
<gene>
    <name evidence="1" type="ORF">QE405_003262</name>
</gene>
<dbReference type="Gene3D" id="1.10.287.1060">
    <property type="entry name" value="ESAT-6-like"/>
    <property type="match status" value="1"/>
</dbReference>
<organism evidence="1 2">
    <name type="scientific">Nocardioides zeae</name>
    <dbReference type="NCBI Taxonomy" id="1457234"/>
    <lineage>
        <taxon>Bacteria</taxon>
        <taxon>Bacillati</taxon>
        <taxon>Actinomycetota</taxon>
        <taxon>Actinomycetes</taxon>
        <taxon>Propionibacteriales</taxon>
        <taxon>Nocardioidaceae</taxon>
        <taxon>Nocardioides</taxon>
    </lineage>
</organism>
<reference evidence="1" key="1">
    <citation type="submission" date="2023-07" db="EMBL/GenBank/DDBJ databases">
        <title>Functional and genomic diversity of the sorghum phyllosphere microbiome.</title>
        <authorList>
            <person name="Shade A."/>
        </authorList>
    </citation>
    <scope>NUCLEOTIDE SEQUENCE</scope>
    <source>
        <strain evidence="1">SORGH_AS_1067</strain>
    </source>
</reference>
<dbReference type="RefSeq" id="WP_307202710.1">
    <property type="nucleotide sequence ID" value="NZ_JAUTAN010000001.1"/>
</dbReference>
<name>A0AAJ1U5K0_9ACTN</name>
<sequence>MSSFHGMNTEQVTALGTRMTAVADRLRTLEATLTSRLQQAAWQGADRERFVQEWDGAYVASLRTAAAALEQAAAVAADNVRAQESVSA</sequence>
<dbReference type="EMBL" id="JAUTAN010000001">
    <property type="protein sequence ID" value="MDQ1105978.1"/>
    <property type="molecule type" value="Genomic_DNA"/>
</dbReference>
<evidence type="ECO:0000313" key="1">
    <source>
        <dbReference type="EMBL" id="MDQ1105978.1"/>
    </source>
</evidence>
<dbReference type="AlphaFoldDB" id="A0AAJ1U5K0"/>
<proteinExistence type="predicted"/>
<evidence type="ECO:0000313" key="2">
    <source>
        <dbReference type="Proteomes" id="UP001239215"/>
    </source>
</evidence>
<accession>A0AAJ1U5K0</accession>
<comment type="caution">
    <text evidence="1">The sequence shown here is derived from an EMBL/GenBank/DDBJ whole genome shotgun (WGS) entry which is preliminary data.</text>
</comment>